<dbReference type="RefSeq" id="WP_035152588.1">
    <property type="nucleotide sequence ID" value="NZ_JAAZWO010000001.1"/>
</dbReference>
<protein>
    <submittedName>
        <fullName evidence="1">Uncharacterized protein</fullName>
    </submittedName>
</protein>
<name>A0A923J016_CLOTT</name>
<sequence length="277" mass="32888">MNIIEDLINYTVNNYSEEEWYIFYDSLILVKKYNYLEYIKSESINKLVNILPIVKNSLTKIILIEIIVNYLCCQYDVDEEELLFDDNEKLLDKYIDALAENKININIKDIEACLKCFIDLGIEKNKIIHQLLKKLDKKIAIKILIFLIEYNDENILQQFSEIYEEVKIAQRVYYRSNIISTFILIVHPLCSKYECINCISTQYSELTNSIEDWGWNTPGATKYLIEKNIFTEKEGKILEHLGELLLKNVDLNSKEIRDLYFEFFENKDPYDVMFTLP</sequence>
<dbReference type="AlphaFoldDB" id="A0A923J016"/>
<gene>
    <name evidence="1" type="ORF">HGG79_00620</name>
</gene>
<keyword evidence="2" id="KW-1185">Reference proteome</keyword>
<reference evidence="1 2" key="1">
    <citation type="submission" date="2020-04" db="EMBL/GenBank/DDBJ databases">
        <title>Genomic insights into acetone-butanol-ethanol (ABE) fermentation by sequencing solventogenic clostridia strains.</title>
        <authorList>
            <person name="Brown S."/>
        </authorList>
    </citation>
    <scope>NUCLEOTIDE SEQUENCE [LARGE SCALE GENOMIC DNA]</scope>
    <source>
        <strain evidence="1 2">DJ011</strain>
    </source>
</reference>
<accession>A0A923J016</accession>
<proteinExistence type="predicted"/>
<dbReference type="Proteomes" id="UP000563151">
    <property type="component" value="Unassembled WGS sequence"/>
</dbReference>
<evidence type="ECO:0000313" key="2">
    <source>
        <dbReference type="Proteomes" id="UP000563151"/>
    </source>
</evidence>
<organism evidence="1 2">
    <name type="scientific">Clostridium tetanomorphum</name>
    <dbReference type="NCBI Taxonomy" id="1553"/>
    <lineage>
        <taxon>Bacteria</taxon>
        <taxon>Bacillati</taxon>
        <taxon>Bacillota</taxon>
        <taxon>Clostridia</taxon>
        <taxon>Eubacteriales</taxon>
        <taxon>Clostridiaceae</taxon>
        <taxon>Clostridium</taxon>
    </lineage>
</organism>
<dbReference type="EMBL" id="JAAZWO010000001">
    <property type="protein sequence ID" value="MBC2396280.1"/>
    <property type="molecule type" value="Genomic_DNA"/>
</dbReference>
<comment type="caution">
    <text evidence="1">The sequence shown here is derived from an EMBL/GenBank/DDBJ whole genome shotgun (WGS) entry which is preliminary data.</text>
</comment>
<evidence type="ECO:0000313" key="1">
    <source>
        <dbReference type="EMBL" id="MBC2396280.1"/>
    </source>
</evidence>